<reference evidence="5" key="1">
    <citation type="journal article" date="2019" name="Int. J. Syst. Evol. Microbiol.">
        <title>The Global Catalogue of Microorganisms (GCM) 10K type strain sequencing project: providing services to taxonomists for standard genome sequencing and annotation.</title>
        <authorList>
            <consortium name="The Broad Institute Genomics Platform"/>
            <consortium name="The Broad Institute Genome Sequencing Center for Infectious Disease"/>
            <person name="Wu L."/>
            <person name="Ma J."/>
        </authorList>
    </citation>
    <scope>NUCLEOTIDE SEQUENCE [LARGE SCALE GENOMIC DNA]</scope>
    <source>
        <strain evidence="5">JCM 12165</strain>
    </source>
</reference>
<dbReference type="InterPro" id="IPR027381">
    <property type="entry name" value="LytR/CpsA/Psr_C"/>
</dbReference>
<evidence type="ECO:0000313" key="4">
    <source>
        <dbReference type="EMBL" id="MFD1530010.1"/>
    </source>
</evidence>
<dbReference type="Pfam" id="PF13399">
    <property type="entry name" value="LytR_C"/>
    <property type="match status" value="1"/>
</dbReference>
<keyword evidence="2" id="KW-0472">Membrane</keyword>
<feature type="compositionally biased region" description="Low complexity" evidence="1">
    <location>
        <begin position="204"/>
        <end position="226"/>
    </location>
</feature>
<keyword evidence="5" id="KW-1185">Reference proteome</keyword>
<keyword evidence="2" id="KW-1133">Transmembrane helix</keyword>
<organism evidence="4 5">
    <name type="scientific">Pseudonocardia aurantiaca</name>
    <dbReference type="NCBI Taxonomy" id="75290"/>
    <lineage>
        <taxon>Bacteria</taxon>
        <taxon>Bacillati</taxon>
        <taxon>Actinomycetota</taxon>
        <taxon>Actinomycetes</taxon>
        <taxon>Pseudonocardiales</taxon>
        <taxon>Pseudonocardiaceae</taxon>
        <taxon>Pseudonocardia</taxon>
    </lineage>
</organism>
<dbReference type="EMBL" id="JBHUCP010000007">
    <property type="protein sequence ID" value="MFD1530010.1"/>
    <property type="molecule type" value="Genomic_DNA"/>
</dbReference>
<feature type="region of interest" description="Disordered" evidence="1">
    <location>
        <begin position="1"/>
        <end position="23"/>
    </location>
</feature>
<sequence>MAASTSPVHSREPSSGRRTRPYQRRRRGPVLVLVSLLAIVAITTWVTVLVNASGAAGAASCPIVDPAPGEVLEAGSLDGVAPIPPASVRVRVLNAGGQRGQANLVAAQLGDLGFAEAAPPDNDPFYPAQDMKCFGQIRFGQAGEAAASTLGLAMPCAELVRDVRPDDSVDVAVGTAFGDLNPGRAQRDALDQLGRPSGGSSDGAANADPNAADAPTAPAQPAVDPALLQESRSASC</sequence>
<keyword evidence="2" id="KW-0812">Transmembrane</keyword>
<proteinExistence type="predicted"/>
<dbReference type="Proteomes" id="UP001597145">
    <property type="component" value="Unassembled WGS sequence"/>
</dbReference>
<feature type="region of interest" description="Disordered" evidence="1">
    <location>
        <begin position="177"/>
        <end position="236"/>
    </location>
</feature>
<evidence type="ECO:0000256" key="1">
    <source>
        <dbReference type="SAM" id="MobiDB-lite"/>
    </source>
</evidence>
<dbReference type="RefSeq" id="WP_343976498.1">
    <property type="nucleotide sequence ID" value="NZ_BAAAJG010000008.1"/>
</dbReference>
<evidence type="ECO:0000256" key="2">
    <source>
        <dbReference type="SAM" id="Phobius"/>
    </source>
</evidence>
<comment type="caution">
    <text evidence="4">The sequence shown here is derived from an EMBL/GenBank/DDBJ whole genome shotgun (WGS) entry which is preliminary data.</text>
</comment>
<name>A0ABW4FHA5_9PSEU</name>
<gene>
    <name evidence="4" type="primary">cei</name>
    <name evidence="4" type="ORF">ACFSCY_11205</name>
</gene>
<feature type="domain" description="LytR/CpsA/Psr regulator C-terminal" evidence="3">
    <location>
        <begin position="87"/>
        <end position="177"/>
    </location>
</feature>
<protein>
    <submittedName>
        <fullName evidence="4">Envelope integrity protein Cei</fullName>
    </submittedName>
</protein>
<feature type="transmembrane region" description="Helical" evidence="2">
    <location>
        <begin position="30"/>
        <end position="50"/>
    </location>
</feature>
<evidence type="ECO:0000259" key="3">
    <source>
        <dbReference type="Pfam" id="PF13399"/>
    </source>
</evidence>
<evidence type="ECO:0000313" key="5">
    <source>
        <dbReference type="Proteomes" id="UP001597145"/>
    </source>
</evidence>
<dbReference type="NCBIfam" id="NF035953">
    <property type="entry name" value="integrity_Cei"/>
    <property type="match status" value="1"/>
</dbReference>
<accession>A0ABW4FHA5</accession>